<sequence length="75" mass="8606">MRKNLKNEREKLGLTQAQLAKILGVARTTYTNIELGLKNPSFSLALKIKKELKAKDDNIFLKTNVPKRNKNRRLA</sequence>
<dbReference type="CDD" id="cd00093">
    <property type="entry name" value="HTH_XRE"/>
    <property type="match status" value="1"/>
</dbReference>
<dbReference type="InterPro" id="IPR001387">
    <property type="entry name" value="Cro/C1-type_HTH"/>
</dbReference>
<dbReference type="InterPro" id="IPR010982">
    <property type="entry name" value="Lambda_DNA-bd_dom_sf"/>
</dbReference>
<organism evidence="3 4">
    <name type="scientific">Tepidibacter hydrothermalis</name>
    <dbReference type="NCBI Taxonomy" id="3036126"/>
    <lineage>
        <taxon>Bacteria</taxon>
        <taxon>Bacillati</taxon>
        <taxon>Bacillota</taxon>
        <taxon>Clostridia</taxon>
        <taxon>Peptostreptococcales</taxon>
        <taxon>Peptostreptococcaceae</taxon>
        <taxon>Tepidibacter</taxon>
    </lineage>
</organism>
<keyword evidence="4" id="KW-1185">Reference proteome</keyword>
<dbReference type="PANTHER" id="PTHR46558">
    <property type="entry name" value="TRACRIPTIONAL REGULATORY PROTEIN-RELATED-RELATED"/>
    <property type="match status" value="1"/>
</dbReference>
<keyword evidence="1" id="KW-0238">DNA-binding</keyword>
<accession>A0ABY8EA09</accession>
<dbReference type="SUPFAM" id="SSF47413">
    <property type="entry name" value="lambda repressor-like DNA-binding domains"/>
    <property type="match status" value="1"/>
</dbReference>
<dbReference type="PROSITE" id="PS50943">
    <property type="entry name" value="HTH_CROC1"/>
    <property type="match status" value="1"/>
</dbReference>
<dbReference type="PANTHER" id="PTHR46558:SF4">
    <property type="entry name" value="DNA-BIDING PHAGE PROTEIN"/>
    <property type="match status" value="1"/>
</dbReference>
<evidence type="ECO:0000256" key="1">
    <source>
        <dbReference type="ARBA" id="ARBA00023125"/>
    </source>
</evidence>
<reference evidence="3 4" key="1">
    <citation type="submission" date="2023-03" db="EMBL/GenBank/DDBJ databases">
        <title>Complete genome sequence of Tepidibacter sp. SWIR-1, isolated from a deep-sea hydrothermal vent.</title>
        <authorList>
            <person name="Li X."/>
        </authorList>
    </citation>
    <scope>NUCLEOTIDE SEQUENCE [LARGE SCALE GENOMIC DNA]</scope>
    <source>
        <strain evidence="3 4">SWIR-1</strain>
    </source>
</reference>
<dbReference type="Pfam" id="PF01381">
    <property type="entry name" value="HTH_3"/>
    <property type="match status" value="1"/>
</dbReference>
<dbReference type="SMART" id="SM00530">
    <property type="entry name" value="HTH_XRE"/>
    <property type="match status" value="1"/>
</dbReference>
<evidence type="ECO:0000313" key="4">
    <source>
        <dbReference type="Proteomes" id="UP001222800"/>
    </source>
</evidence>
<dbReference type="Gene3D" id="1.10.260.40">
    <property type="entry name" value="lambda repressor-like DNA-binding domains"/>
    <property type="match status" value="1"/>
</dbReference>
<evidence type="ECO:0000259" key="2">
    <source>
        <dbReference type="PROSITE" id="PS50943"/>
    </source>
</evidence>
<name>A0ABY8EA09_9FIRM</name>
<protein>
    <submittedName>
        <fullName evidence="3">Helix-turn-helix domain-containing protein</fullName>
    </submittedName>
</protein>
<dbReference type="RefSeq" id="WP_277731716.1">
    <property type="nucleotide sequence ID" value="NZ_CP120733.1"/>
</dbReference>
<gene>
    <name evidence="3" type="ORF">P4S50_15450</name>
</gene>
<proteinExistence type="predicted"/>
<dbReference type="EMBL" id="CP120733">
    <property type="protein sequence ID" value="WFD09773.1"/>
    <property type="molecule type" value="Genomic_DNA"/>
</dbReference>
<dbReference type="Proteomes" id="UP001222800">
    <property type="component" value="Chromosome"/>
</dbReference>
<feature type="domain" description="HTH cro/C1-type" evidence="2">
    <location>
        <begin position="5"/>
        <end position="59"/>
    </location>
</feature>
<evidence type="ECO:0000313" key="3">
    <source>
        <dbReference type="EMBL" id="WFD09773.1"/>
    </source>
</evidence>